<comment type="similarity">
    <text evidence="1">Belongs to the YciI family.</text>
</comment>
<evidence type="ECO:0000256" key="1">
    <source>
        <dbReference type="ARBA" id="ARBA00007689"/>
    </source>
</evidence>
<dbReference type="Gene3D" id="3.30.70.1060">
    <property type="entry name" value="Dimeric alpha+beta barrel"/>
    <property type="match status" value="1"/>
</dbReference>
<comment type="caution">
    <text evidence="3">The sequence shown here is derived from an EMBL/GenBank/DDBJ whole genome shotgun (WGS) entry which is preliminary data.</text>
</comment>
<protein>
    <submittedName>
        <fullName evidence="3">YciI family protein</fullName>
    </submittedName>
</protein>
<dbReference type="PANTHER" id="PTHR35174">
    <property type="entry name" value="BLL7171 PROTEIN-RELATED"/>
    <property type="match status" value="1"/>
</dbReference>
<dbReference type="EMBL" id="SISG01000001">
    <property type="protein sequence ID" value="TBN58210.1"/>
    <property type="molecule type" value="Genomic_DNA"/>
</dbReference>
<reference evidence="4" key="1">
    <citation type="submission" date="2019-02" db="EMBL/GenBank/DDBJ databases">
        <title>Glaciihabitans arcticus sp. nov., a psychrotolerant bacterium isolated from polar soil.</title>
        <authorList>
            <person name="Dahal R.H."/>
        </authorList>
    </citation>
    <scope>NUCLEOTIDE SEQUENCE [LARGE SCALE GENOMIC DNA]</scope>
    <source>
        <strain evidence="4">RP-3-7</strain>
    </source>
</reference>
<evidence type="ECO:0000313" key="4">
    <source>
        <dbReference type="Proteomes" id="UP000294194"/>
    </source>
</evidence>
<dbReference type="RefSeq" id="WP_130982317.1">
    <property type="nucleotide sequence ID" value="NZ_SISG01000001.1"/>
</dbReference>
<dbReference type="Proteomes" id="UP000294194">
    <property type="component" value="Unassembled WGS sequence"/>
</dbReference>
<dbReference type="InterPro" id="IPR005545">
    <property type="entry name" value="YCII"/>
</dbReference>
<dbReference type="Pfam" id="PF03795">
    <property type="entry name" value="YCII"/>
    <property type="match status" value="1"/>
</dbReference>
<dbReference type="AlphaFoldDB" id="A0A4Q9H0J3"/>
<evidence type="ECO:0000259" key="2">
    <source>
        <dbReference type="Pfam" id="PF03795"/>
    </source>
</evidence>
<gene>
    <name evidence="3" type="ORF">EYE40_12865</name>
</gene>
<feature type="domain" description="YCII-related" evidence="2">
    <location>
        <begin position="1"/>
        <end position="112"/>
    </location>
</feature>
<organism evidence="3 4">
    <name type="scientific">Glaciihabitans arcticus</name>
    <dbReference type="NCBI Taxonomy" id="2668039"/>
    <lineage>
        <taxon>Bacteria</taxon>
        <taxon>Bacillati</taxon>
        <taxon>Actinomycetota</taxon>
        <taxon>Actinomycetes</taxon>
        <taxon>Micrococcales</taxon>
        <taxon>Microbacteriaceae</taxon>
        <taxon>Glaciihabitans</taxon>
    </lineage>
</organism>
<name>A0A4Q9H0J3_9MICO</name>
<keyword evidence="4" id="KW-1185">Reference proteome</keyword>
<proteinExistence type="inferred from homology"/>
<evidence type="ECO:0000313" key="3">
    <source>
        <dbReference type="EMBL" id="TBN58210.1"/>
    </source>
</evidence>
<dbReference type="SUPFAM" id="SSF54909">
    <property type="entry name" value="Dimeric alpha+beta barrel"/>
    <property type="match status" value="1"/>
</dbReference>
<dbReference type="InterPro" id="IPR011008">
    <property type="entry name" value="Dimeric_a/b-barrel"/>
</dbReference>
<sequence>MKFMLMLKADPANQEARTPTDEELNNMGRYNEKLIEAGVLLAGEGLHPVETGSWVSFEGEDRSVTDGPFTESKELVAGFWILDVASKDEALVWAKAIPLTDGTVEVRRVFEVEDFNQDNEYVQQEVKWREEHEGAVER</sequence>
<accession>A0A4Q9H0J3</accession>
<dbReference type="PANTHER" id="PTHR35174:SF4">
    <property type="entry name" value="BLL7163 PROTEIN"/>
    <property type="match status" value="1"/>
</dbReference>